<sequence>MQLTLDLDSEVPIHQQIRDRIVEAIAERQAREGGPLPPRGNSPRISASTSIP</sequence>
<dbReference type="EMBL" id="JBHMCF010000007">
    <property type="protein sequence ID" value="MFB9469309.1"/>
    <property type="molecule type" value="Genomic_DNA"/>
</dbReference>
<gene>
    <name evidence="2" type="ORF">ACFFR3_07310</name>
</gene>
<evidence type="ECO:0000313" key="2">
    <source>
        <dbReference type="EMBL" id="MFB9469309.1"/>
    </source>
</evidence>
<organism evidence="2 3">
    <name type="scientific">Nonomuraea salmonea</name>
    <dbReference type="NCBI Taxonomy" id="46181"/>
    <lineage>
        <taxon>Bacteria</taxon>
        <taxon>Bacillati</taxon>
        <taxon>Actinomycetota</taxon>
        <taxon>Actinomycetes</taxon>
        <taxon>Streptosporangiales</taxon>
        <taxon>Streptosporangiaceae</taxon>
        <taxon>Nonomuraea</taxon>
    </lineage>
</organism>
<dbReference type="Proteomes" id="UP001589568">
    <property type="component" value="Unassembled WGS sequence"/>
</dbReference>
<keyword evidence="3" id="KW-1185">Reference proteome</keyword>
<reference evidence="2 3" key="1">
    <citation type="submission" date="2024-09" db="EMBL/GenBank/DDBJ databases">
        <authorList>
            <person name="Sun Q."/>
            <person name="Mori K."/>
        </authorList>
    </citation>
    <scope>NUCLEOTIDE SEQUENCE [LARGE SCALE GENOMIC DNA]</scope>
    <source>
        <strain evidence="2 3">JCM 3324</strain>
    </source>
</reference>
<protein>
    <recommendedName>
        <fullName evidence="4">GntR family transcriptional regulator</fullName>
    </recommendedName>
</protein>
<dbReference type="RefSeq" id="WP_364372317.1">
    <property type="nucleotide sequence ID" value="NZ_JBHMCF010000007.1"/>
</dbReference>
<evidence type="ECO:0008006" key="4">
    <source>
        <dbReference type="Google" id="ProtNLM"/>
    </source>
</evidence>
<feature type="compositionally biased region" description="Polar residues" evidence="1">
    <location>
        <begin position="43"/>
        <end position="52"/>
    </location>
</feature>
<comment type="caution">
    <text evidence="2">The sequence shown here is derived from an EMBL/GenBank/DDBJ whole genome shotgun (WGS) entry which is preliminary data.</text>
</comment>
<evidence type="ECO:0000313" key="3">
    <source>
        <dbReference type="Proteomes" id="UP001589568"/>
    </source>
</evidence>
<evidence type="ECO:0000256" key="1">
    <source>
        <dbReference type="SAM" id="MobiDB-lite"/>
    </source>
</evidence>
<proteinExistence type="predicted"/>
<name>A0ABV5NGB3_9ACTN</name>
<feature type="region of interest" description="Disordered" evidence="1">
    <location>
        <begin position="28"/>
        <end position="52"/>
    </location>
</feature>
<accession>A0ABV5NGB3</accession>